<feature type="transmembrane region" description="Helical" evidence="1">
    <location>
        <begin position="22"/>
        <end position="41"/>
    </location>
</feature>
<feature type="transmembrane region" description="Helical" evidence="1">
    <location>
        <begin position="103"/>
        <end position="123"/>
    </location>
</feature>
<dbReference type="RefSeq" id="WP_083540810.1">
    <property type="nucleotide sequence ID" value="NZ_FNNS01000023.1"/>
</dbReference>
<protein>
    <recommendedName>
        <fullName evidence="4">DUF4271 domain-containing protein</fullName>
    </recommendedName>
</protein>
<dbReference type="AlphaFoldDB" id="A0A1M6MB14"/>
<keyword evidence="1" id="KW-0812">Transmembrane</keyword>
<organism evidence="2 3">
    <name type="scientific">Aequorivita viscosa</name>
    <dbReference type="NCBI Taxonomy" id="797419"/>
    <lineage>
        <taxon>Bacteria</taxon>
        <taxon>Pseudomonadati</taxon>
        <taxon>Bacteroidota</taxon>
        <taxon>Flavobacteriia</taxon>
        <taxon>Flavobacteriales</taxon>
        <taxon>Flavobacteriaceae</taxon>
        <taxon>Aequorivita</taxon>
    </lineage>
</organism>
<reference evidence="3" key="1">
    <citation type="submission" date="2016-11" db="EMBL/GenBank/DDBJ databases">
        <authorList>
            <person name="Varghese N."/>
            <person name="Submissions S."/>
        </authorList>
    </citation>
    <scope>NUCLEOTIDE SEQUENCE [LARGE SCALE GENOMIC DNA]</scope>
    <source>
        <strain evidence="3">DSM 26349</strain>
    </source>
</reference>
<gene>
    <name evidence="2" type="ORF">SAMN04487908_12640</name>
</gene>
<keyword evidence="3" id="KW-1185">Reference proteome</keyword>
<keyword evidence="1" id="KW-0472">Membrane</keyword>
<evidence type="ECO:0008006" key="4">
    <source>
        <dbReference type="Google" id="ProtNLM"/>
    </source>
</evidence>
<sequence length="231" mass="26927">MYLYPKIDSLDYTERIIETNDWATYLLVGCFLLLAVAKYFYPKRFDEFVLMPLSNKYLSVYGKDDAIYHPFSMILFVVQVVCVSIFIYLLFEAFNPTEAQENPWLFVQIATGYATFVLIKLSIEKIVANIFSMDAIIDQYLHQKLSHRNFLALLIFLGNLFFLYFYPGTSFSLLIFALTILLFNTIALISSYKKNGNLVVSNFFHFIVYLCALEISPYIILYKVFFTEVSI</sequence>
<feature type="transmembrane region" description="Helical" evidence="1">
    <location>
        <begin position="173"/>
        <end position="191"/>
    </location>
</feature>
<dbReference type="Pfam" id="PF14093">
    <property type="entry name" value="DUF4271"/>
    <property type="match status" value="1"/>
</dbReference>
<feature type="transmembrane region" description="Helical" evidence="1">
    <location>
        <begin position="203"/>
        <end position="225"/>
    </location>
</feature>
<feature type="transmembrane region" description="Helical" evidence="1">
    <location>
        <begin position="150"/>
        <end position="167"/>
    </location>
</feature>
<name>A0A1M6MB14_9FLAO</name>
<evidence type="ECO:0000256" key="1">
    <source>
        <dbReference type="SAM" id="Phobius"/>
    </source>
</evidence>
<dbReference type="InterPro" id="IPR025367">
    <property type="entry name" value="DUF4271"/>
</dbReference>
<evidence type="ECO:0000313" key="2">
    <source>
        <dbReference type="EMBL" id="SHJ80656.1"/>
    </source>
</evidence>
<keyword evidence="1" id="KW-1133">Transmembrane helix</keyword>
<evidence type="ECO:0000313" key="3">
    <source>
        <dbReference type="Proteomes" id="UP000184172"/>
    </source>
</evidence>
<dbReference type="Proteomes" id="UP000184172">
    <property type="component" value="Unassembled WGS sequence"/>
</dbReference>
<accession>A0A1M6MB14</accession>
<dbReference type="STRING" id="797419.SAMN05216556_12340"/>
<proteinExistence type="predicted"/>
<feature type="transmembrane region" description="Helical" evidence="1">
    <location>
        <begin position="66"/>
        <end position="91"/>
    </location>
</feature>
<dbReference type="EMBL" id="FQYV01000026">
    <property type="protein sequence ID" value="SHJ80656.1"/>
    <property type="molecule type" value="Genomic_DNA"/>
</dbReference>